<gene>
    <name evidence="2" type="ORF">G6034_00345</name>
</gene>
<comment type="caution">
    <text evidence="2">The sequence shown here is derived from an EMBL/GenBank/DDBJ whole genome shotgun (WGS) entry which is preliminary data.</text>
</comment>
<keyword evidence="3" id="KW-1185">Reference proteome</keyword>
<organism evidence="2 3">
    <name type="scientific">Arthrobacter wenxiniae</name>
    <dbReference type="NCBI Taxonomy" id="2713570"/>
    <lineage>
        <taxon>Bacteria</taxon>
        <taxon>Bacillati</taxon>
        <taxon>Actinomycetota</taxon>
        <taxon>Actinomycetes</taxon>
        <taxon>Micrococcales</taxon>
        <taxon>Micrococcaceae</taxon>
        <taxon>Arthrobacter</taxon>
    </lineage>
</organism>
<keyword evidence="1" id="KW-0732">Signal</keyword>
<dbReference type="EMBL" id="JAAMFM010000001">
    <property type="protein sequence ID" value="NVM93372.1"/>
    <property type="molecule type" value="Genomic_DNA"/>
</dbReference>
<protein>
    <submittedName>
        <fullName evidence="2">Uncharacterized protein</fullName>
    </submittedName>
</protein>
<feature type="chain" id="PRO_5031559496" evidence="1">
    <location>
        <begin position="32"/>
        <end position="207"/>
    </location>
</feature>
<dbReference type="RefSeq" id="WP_176633113.1">
    <property type="nucleotide sequence ID" value="NZ_JAAMFM010000001.1"/>
</dbReference>
<sequence>MNKSLHKHRSALRRLILVAAASLAVLAPALAAPVHAAATANSRVATFAAGPASVVKGKPVTISAQAQKVAGARWVNTGAVTATVYFDPDGAAPNKAARTVRSNARGYVRLAFPAAVSGKWSLRIPGQAALKASSSAARYVKVLPAPKPTSSRPASKWTCPAWAPIKGNAPSRIYHLKGQRFYNRTTPEICFATEAAARQGGYRRSKV</sequence>
<reference evidence="2 3" key="1">
    <citation type="submission" date="2020-02" db="EMBL/GenBank/DDBJ databases">
        <title>Genome sequence of strain AETb3-4.</title>
        <authorList>
            <person name="Gao J."/>
            <person name="Zhang X."/>
        </authorList>
    </citation>
    <scope>NUCLEOTIDE SEQUENCE [LARGE SCALE GENOMIC DNA]</scope>
    <source>
        <strain evidence="2 3">AETb3-4</strain>
    </source>
</reference>
<evidence type="ECO:0000313" key="3">
    <source>
        <dbReference type="Proteomes" id="UP000543556"/>
    </source>
</evidence>
<accession>A0A7Y7IDV9</accession>
<proteinExistence type="predicted"/>
<evidence type="ECO:0000256" key="1">
    <source>
        <dbReference type="SAM" id="SignalP"/>
    </source>
</evidence>
<dbReference type="AlphaFoldDB" id="A0A7Y7IDV9"/>
<dbReference type="Proteomes" id="UP000543556">
    <property type="component" value="Unassembled WGS sequence"/>
</dbReference>
<name>A0A7Y7IDV9_9MICC</name>
<evidence type="ECO:0000313" key="2">
    <source>
        <dbReference type="EMBL" id="NVM93372.1"/>
    </source>
</evidence>
<feature type="signal peptide" evidence="1">
    <location>
        <begin position="1"/>
        <end position="31"/>
    </location>
</feature>